<dbReference type="PIRSF" id="PIRSF037799">
    <property type="entry name" value="Tautomer_YdcE_prd"/>
    <property type="match status" value="1"/>
</dbReference>
<evidence type="ECO:0000256" key="2">
    <source>
        <dbReference type="PIRSR" id="PIRSR037799-1"/>
    </source>
</evidence>
<dbReference type="Gene3D" id="3.30.429.10">
    <property type="entry name" value="Macrophage Migration Inhibitory Factor"/>
    <property type="match status" value="1"/>
</dbReference>
<dbReference type="Proteomes" id="UP000676996">
    <property type="component" value="Unassembled WGS sequence"/>
</dbReference>
<dbReference type="AlphaFoldDB" id="A0A8T4IGN8"/>
<dbReference type="GO" id="GO:0016862">
    <property type="term" value="F:intramolecular oxidoreductase activity, interconverting keto- and enol-groups"/>
    <property type="evidence" value="ECO:0007669"/>
    <property type="project" value="InterPro"/>
</dbReference>
<feature type="domain" description="4-oxalocrotonate tautomerase-like" evidence="3">
    <location>
        <begin position="2"/>
        <end position="51"/>
    </location>
</feature>
<keyword evidence="1" id="KW-0413">Isomerase</keyword>
<keyword evidence="5" id="KW-1185">Reference proteome</keyword>
<dbReference type="Pfam" id="PF01361">
    <property type="entry name" value="Tautomerase"/>
    <property type="match status" value="1"/>
</dbReference>
<evidence type="ECO:0000259" key="3">
    <source>
        <dbReference type="Pfam" id="PF01361"/>
    </source>
</evidence>
<dbReference type="InterPro" id="IPR017284">
    <property type="entry name" value="Tautomerase_PptA"/>
</dbReference>
<dbReference type="SUPFAM" id="SSF55331">
    <property type="entry name" value="Tautomerase/MIF"/>
    <property type="match status" value="1"/>
</dbReference>
<feature type="active site" description="Proton acceptor; via imino nitrogen" evidence="2">
    <location>
        <position position="2"/>
    </location>
</feature>
<evidence type="ECO:0000256" key="1">
    <source>
        <dbReference type="ARBA" id="ARBA00023235"/>
    </source>
</evidence>
<dbReference type="InterPro" id="IPR004370">
    <property type="entry name" value="4-OT-like_dom"/>
</dbReference>
<protein>
    <submittedName>
        <fullName evidence="4">Tautomerase family protein</fullName>
    </submittedName>
</protein>
<sequence length="81" mass="8809">MPHVIVKVWPGKTDAQKQALAEAIVNNVTDILGYGDAAVSVAFEEVSADDWTEKVVEPDILAKWDTLAKTPGYVGRDGQRI</sequence>
<evidence type="ECO:0000313" key="4">
    <source>
        <dbReference type="EMBL" id="MBR0553730.1"/>
    </source>
</evidence>
<dbReference type="InterPro" id="IPR014347">
    <property type="entry name" value="Tautomerase/MIF_sf"/>
</dbReference>
<dbReference type="EMBL" id="JAGRQC010000004">
    <property type="protein sequence ID" value="MBR0553730.1"/>
    <property type="molecule type" value="Genomic_DNA"/>
</dbReference>
<dbReference type="GO" id="GO:0005737">
    <property type="term" value="C:cytoplasm"/>
    <property type="evidence" value="ECO:0007669"/>
    <property type="project" value="InterPro"/>
</dbReference>
<name>A0A8T4IGN8_9SPHN</name>
<accession>A0A8T4IGN8</accession>
<dbReference type="RefSeq" id="WP_284054973.1">
    <property type="nucleotide sequence ID" value="NZ_JAGRQC010000004.1"/>
</dbReference>
<proteinExistence type="predicted"/>
<reference evidence="4" key="1">
    <citation type="submission" date="2021-04" db="EMBL/GenBank/DDBJ databases">
        <title>Ouciella asimina sp. nov., isolated from the surface seawater in the hydrothermal field of Okinawa Trough.</title>
        <authorList>
            <person name="Shuang W."/>
        </authorList>
    </citation>
    <scope>NUCLEOTIDE SEQUENCE</scope>
    <source>
        <strain evidence="4">LXI357</strain>
    </source>
</reference>
<gene>
    <name evidence="4" type="ORF">J7S20_14560</name>
</gene>
<evidence type="ECO:0000313" key="5">
    <source>
        <dbReference type="Proteomes" id="UP000676996"/>
    </source>
</evidence>
<comment type="caution">
    <text evidence="4">The sequence shown here is derived from an EMBL/GenBank/DDBJ whole genome shotgun (WGS) entry which is preliminary data.</text>
</comment>
<organism evidence="4 5">
    <name type="scientific">Stakelama marina</name>
    <dbReference type="NCBI Taxonomy" id="2826939"/>
    <lineage>
        <taxon>Bacteria</taxon>
        <taxon>Pseudomonadati</taxon>
        <taxon>Pseudomonadota</taxon>
        <taxon>Alphaproteobacteria</taxon>
        <taxon>Sphingomonadales</taxon>
        <taxon>Sphingomonadaceae</taxon>
        <taxon>Stakelama</taxon>
    </lineage>
</organism>